<dbReference type="AlphaFoldDB" id="A0A4P9ZJU8"/>
<protein>
    <submittedName>
        <fullName evidence="1">Uncharacterized protein</fullName>
    </submittedName>
</protein>
<evidence type="ECO:0000313" key="2">
    <source>
        <dbReference type="Proteomes" id="UP000268162"/>
    </source>
</evidence>
<sequence length="95" mass="10360">CPCDTGHTSQNHLPKCPLIPHPLLNALPSPQQIITPLILPSPPYQCPPTTPATFRVPLLKILLYIDHICHPDIILPPEVSGLIWSTTIAVNPPVI</sequence>
<organism evidence="1 2">
    <name type="scientific">Dimargaris cristalligena</name>
    <dbReference type="NCBI Taxonomy" id="215637"/>
    <lineage>
        <taxon>Eukaryota</taxon>
        <taxon>Fungi</taxon>
        <taxon>Fungi incertae sedis</taxon>
        <taxon>Zoopagomycota</taxon>
        <taxon>Kickxellomycotina</taxon>
        <taxon>Dimargaritomycetes</taxon>
        <taxon>Dimargaritales</taxon>
        <taxon>Dimargaritaceae</taxon>
        <taxon>Dimargaris</taxon>
    </lineage>
</organism>
<accession>A0A4P9ZJU8</accession>
<reference evidence="2" key="1">
    <citation type="journal article" date="2018" name="Nat. Microbiol.">
        <title>Leveraging single-cell genomics to expand the fungal tree of life.</title>
        <authorList>
            <person name="Ahrendt S.R."/>
            <person name="Quandt C.A."/>
            <person name="Ciobanu D."/>
            <person name="Clum A."/>
            <person name="Salamov A."/>
            <person name="Andreopoulos B."/>
            <person name="Cheng J.F."/>
            <person name="Woyke T."/>
            <person name="Pelin A."/>
            <person name="Henrissat B."/>
            <person name="Reynolds N.K."/>
            <person name="Benny G.L."/>
            <person name="Smith M.E."/>
            <person name="James T.Y."/>
            <person name="Grigoriev I.V."/>
        </authorList>
    </citation>
    <scope>NUCLEOTIDE SEQUENCE [LARGE SCALE GENOMIC DNA]</scope>
    <source>
        <strain evidence="2">RSA 468</strain>
    </source>
</reference>
<proteinExistence type="predicted"/>
<keyword evidence="2" id="KW-1185">Reference proteome</keyword>
<dbReference type="EMBL" id="ML003780">
    <property type="protein sequence ID" value="RKP33526.1"/>
    <property type="molecule type" value="Genomic_DNA"/>
</dbReference>
<evidence type="ECO:0000313" key="1">
    <source>
        <dbReference type="EMBL" id="RKP33526.1"/>
    </source>
</evidence>
<gene>
    <name evidence="1" type="ORF">BJ085DRAFT_13592</name>
</gene>
<dbReference type="Proteomes" id="UP000268162">
    <property type="component" value="Unassembled WGS sequence"/>
</dbReference>
<feature type="non-terminal residue" evidence="1">
    <location>
        <position position="1"/>
    </location>
</feature>
<name>A0A4P9ZJU8_9FUNG</name>